<gene>
    <name evidence="1" type="ORF">EB796_020883</name>
</gene>
<accession>A0A7J7J4K5</accession>
<organism evidence="1 2">
    <name type="scientific">Bugula neritina</name>
    <name type="common">Brown bryozoan</name>
    <name type="synonym">Sertularia neritina</name>
    <dbReference type="NCBI Taxonomy" id="10212"/>
    <lineage>
        <taxon>Eukaryota</taxon>
        <taxon>Metazoa</taxon>
        <taxon>Spiralia</taxon>
        <taxon>Lophotrochozoa</taxon>
        <taxon>Bryozoa</taxon>
        <taxon>Gymnolaemata</taxon>
        <taxon>Cheilostomatida</taxon>
        <taxon>Flustrina</taxon>
        <taxon>Buguloidea</taxon>
        <taxon>Bugulidae</taxon>
        <taxon>Bugula</taxon>
    </lineage>
</organism>
<reference evidence="1" key="1">
    <citation type="submission" date="2020-06" db="EMBL/GenBank/DDBJ databases">
        <title>Draft genome of Bugula neritina, a colonial animal packing powerful symbionts and potential medicines.</title>
        <authorList>
            <person name="Rayko M."/>
        </authorList>
    </citation>
    <scope>NUCLEOTIDE SEQUENCE [LARGE SCALE GENOMIC DNA]</scope>
    <source>
        <strain evidence="1">Kwan_BN1</strain>
    </source>
</reference>
<evidence type="ECO:0000313" key="2">
    <source>
        <dbReference type="Proteomes" id="UP000593567"/>
    </source>
</evidence>
<name>A0A7J7J4K5_BUGNE</name>
<dbReference type="EMBL" id="VXIV02003144">
    <property type="protein sequence ID" value="KAF6020807.1"/>
    <property type="molecule type" value="Genomic_DNA"/>
</dbReference>
<dbReference type="Proteomes" id="UP000593567">
    <property type="component" value="Unassembled WGS sequence"/>
</dbReference>
<sequence>MACLTHKDLRNKLNRKFSVLNAEKKNRNYLIADEATKSNDEDFTSTADPPLIVLSDSVSEDEGQNYDNHNNHFLDEPRRDSQTCELQNFKDFNSYKTLEFSYNHISEKLHNENEPGMGVNLNINTENVHQQNYQSNLMSVALHATDTSDTKNASKEFVTASTSCTSKHIKHSKFRKHKTLGKTNNIILESSAEDIIEISSEEDVTTSVGELNKKKQIIKPSNKSSSHNMHILRKKDKKINRHKRVTKKQKEPIIYGWIETTCIAKFQVQINS</sequence>
<protein>
    <submittedName>
        <fullName evidence="1">Uncharacterized protein</fullName>
    </submittedName>
</protein>
<dbReference type="AlphaFoldDB" id="A0A7J7J4K5"/>
<proteinExistence type="predicted"/>
<keyword evidence="2" id="KW-1185">Reference proteome</keyword>
<comment type="caution">
    <text evidence="1">The sequence shown here is derived from an EMBL/GenBank/DDBJ whole genome shotgun (WGS) entry which is preliminary data.</text>
</comment>
<evidence type="ECO:0000313" key="1">
    <source>
        <dbReference type="EMBL" id="KAF6020807.1"/>
    </source>
</evidence>